<evidence type="ECO:0000256" key="1">
    <source>
        <dbReference type="ARBA" id="ARBA00004141"/>
    </source>
</evidence>
<evidence type="ECO:0000256" key="6">
    <source>
        <dbReference type="PROSITE-ProRule" id="PRU00581"/>
    </source>
</evidence>
<keyword evidence="3 6" id="KW-0812">Transmembrane</keyword>
<evidence type="ECO:0000313" key="11">
    <source>
        <dbReference type="Proteomes" id="UP000192578"/>
    </source>
</evidence>
<organism evidence="10 11">
    <name type="scientific">Hypsibius exemplaris</name>
    <name type="common">Freshwater tardigrade</name>
    <dbReference type="NCBI Taxonomy" id="2072580"/>
    <lineage>
        <taxon>Eukaryota</taxon>
        <taxon>Metazoa</taxon>
        <taxon>Ecdysozoa</taxon>
        <taxon>Tardigrada</taxon>
        <taxon>Eutardigrada</taxon>
        <taxon>Parachela</taxon>
        <taxon>Hypsibioidea</taxon>
        <taxon>Hypsibiidae</taxon>
        <taxon>Hypsibius</taxon>
    </lineage>
</organism>
<evidence type="ECO:0000313" key="10">
    <source>
        <dbReference type="EMBL" id="OWA52187.1"/>
    </source>
</evidence>
<feature type="domain" description="MARVEL" evidence="9">
    <location>
        <begin position="21"/>
        <end position="170"/>
    </location>
</feature>
<comment type="similarity">
    <text evidence="2">Belongs to the synaptogyrin family.</text>
</comment>
<evidence type="ECO:0000259" key="9">
    <source>
        <dbReference type="PROSITE" id="PS51225"/>
    </source>
</evidence>
<dbReference type="GO" id="GO:0031594">
    <property type="term" value="C:neuromuscular junction"/>
    <property type="evidence" value="ECO:0007669"/>
    <property type="project" value="TreeGrafter"/>
</dbReference>
<evidence type="ECO:0000256" key="3">
    <source>
        <dbReference type="ARBA" id="ARBA00022692"/>
    </source>
</evidence>
<accession>A0A9X6NDW5</accession>
<dbReference type="AlphaFoldDB" id="A0A9X6NDW5"/>
<evidence type="ECO:0000256" key="7">
    <source>
        <dbReference type="SAM" id="MobiDB-lite"/>
    </source>
</evidence>
<proteinExistence type="inferred from homology"/>
<evidence type="ECO:0000256" key="4">
    <source>
        <dbReference type="ARBA" id="ARBA00022989"/>
    </source>
</evidence>
<dbReference type="InterPro" id="IPR016579">
    <property type="entry name" value="Synaptogyrin"/>
</dbReference>
<feature type="region of interest" description="Disordered" evidence="7">
    <location>
        <begin position="205"/>
        <end position="230"/>
    </location>
</feature>
<keyword evidence="5 6" id="KW-0472">Membrane</keyword>
<dbReference type="InterPro" id="IPR008253">
    <property type="entry name" value="Marvel"/>
</dbReference>
<evidence type="ECO:0000256" key="8">
    <source>
        <dbReference type="SAM" id="Phobius"/>
    </source>
</evidence>
<feature type="transmembrane region" description="Helical" evidence="8">
    <location>
        <begin position="61"/>
        <end position="82"/>
    </location>
</feature>
<comment type="subcellular location">
    <subcellularLocation>
        <location evidence="1">Membrane</location>
        <topology evidence="1">Multi-pass membrane protein</topology>
    </subcellularLocation>
</comment>
<protein>
    <submittedName>
        <fullName evidence="10">Synaptogyrin-1</fullName>
    </submittedName>
</protein>
<dbReference type="PANTHER" id="PTHR10838:SF20">
    <property type="entry name" value="SYNAPTOGYRIN"/>
    <property type="match status" value="1"/>
</dbReference>
<dbReference type="EMBL" id="MTYJ01000255">
    <property type="protein sequence ID" value="OWA52187.1"/>
    <property type="molecule type" value="Genomic_DNA"/>
</dbReference>
<comment type="caution">
    <text evidence="10">The sequence shown here is derived from an EMBL/GenBank/DDBJ whole genome shotgun (WGS) entry which is preliminary data.</text>
</comment>
<dbReference type="Pfam" id="PF01284">
    <property type="entry name" value="MARVEL"/>
    <property type="match status" value="1"/>
</dbReference>
<keyword evidence="11" id="KW-1185">Reference proteome</keyword>
<dbReference type="PROSITE" id="PS51225">
    <property type="entry name" value="MARVEL"/>
    <property type="match status" value="1"/>
</dbReference>
<feature type="transmembrane region" description="Helical" evidence="8">
    <location>
        <begin position="103"/>
        <end position="124"/>
    </location>
</feature>
<dbReference type="OrthoDB" id="10041611at2759"/>
<dbReference type="PANTHER" id="PTHR10838">
    <property type="entry name" value="SYNAPTOGYRIN"/>
    <property type="match status" value="1"/>
</dbReference>
<evidence type="ECO:0000256" key="2">
    <source>
        <dbReference type="ARBA" id="ARBA00010252"/>
    </source>
</evidence>
<sequence>MNAGGAYGAGKAGQAFDPLTFFRRPAIILRCLAVLFAIIVFGCLTSEGYLEDKCIMNESGACGFAILIGVLAFLGGLALLALEAKFESISSIKIRRRAVIGDLGFTAGWAFFWFVAFCYMVNQWGKTTEEPEEGEPKDYGRTNANAAITFAFFSVFVWAGCAYFTYLRYRQGAANAFAPSGLDGDLGGPGGLGGMPRGGGGYASYPGAPDDHYQEAPGAGGQQGFQSPAY</sequence>
<feature type="transmembrane region" description="Helical" evidence="8">
    <location>
        <begin position="27"/>
        <end position="49"/>
    </location>
</feature>
<gene>
    <name evidence="10" type="ORF">BV898_16646</name>
</gene>
<name>A0A9X6NDW5_HYPEX</name>
<dbReference type="Proteomes" id="UP000192578">
    <property type="component" value="Unassembled WGS sequence"/>
</dbReference>
<evidence type="ECO:0000256" key="5">
    <source>
        <dbReference type="ARBA" id="ARBA00023136"/>
    </source>
</evidence>
<reference evidence="11" key="1">
    <citation type="submission" date="2017-01" db="EMBL/GenBank/DDBJ databases">
        <title>Comparative genomics of anhydrobiosis in the tardigrade Hypsibius dujardini.</title>
        <authorList>
            <person name="Yoshida Y."/>
            <person name="Koutsovoulos G."/>
            <person name="Laetsch D."/>
            <person name="Stevens L."/>
            <person name="Kumar S."/>
            <person name="Horikawa D."/>
            <person name="Ishino K."/>
            <person name="Komine S."/>
            <person name="Tomita M."/>
            <person name="Blaxter M."/>
            <person name="Arakawa K."/>
        </authorList>
    </citation>
    <scope>NUCLEOTIDE SEQUENCE [LARGE SCALE GENOMIC DNA]</scope>
    <source>
        <strain evidence="11">Z151</strain>
    </source>
</reference>
<feature type="transmembrane region" description="Helical" evidence="8">
    <location>
        <begin position="144"/>
        <end position="166"/>
    </location>
</feature>
<keyword evidence="4 8" id="KW-1133">Transmembrane helix</keyword>
<dbReference type="GO" id="GO:0030672">
    <property type="term" value="C:synaptic vesicle membrane"/>
    <property type="evidence" value="ECO:0007669"/>
    <property type="project" value="TreeGrafter"/>
</dbReference>